<evidence type="ECO:0000313" key="3">
    <source>
        <dbReference type="Proteomes" id="UP000480246"/>
    </source>
</evidence>
<evidence type="ECO:0000313" key="2">
    <source>
        <dbReference type="EMBL" id="KAB8129529.1"/>
    </source>
</evidence>
<comment type="caution">
    <text evidence="2">The sequence shown here is derived from an EMBL/GenBank/DDBJ whole genome shotgun (WGS) entry which is preliminary data.</text>
</comment>
<reference evidence="2 3" key="1">
    <citation type="submission" date="2019-10" db="EMBL/GenBank/DDBJ databases">
        <title>Gracilibacillus sp. nov. isolated from rice seeds.</title>
        <authorList>
            <person name="He S."/>
        </authorList>
    </citation>
    <scope>NUCLEOTIDE SEQUENCE [LARGE SCALE GENOMIC DNA]</scope>
    <source>
        <strain evidence="2 3">TD8</strain>
    </source>
</reference>
<dbReference type="InterPro" id="IPR025164">
    <property type="entry name" value="Toastrack_DUF4097"/>
</dbReference>
<proteinExistence type="predicted"/>
<organism evidence="2 3">
    <name type="scientific">Gracilibacillus oryzae</name>
    <dbReference type="NCBI Taxonomy" id="1672701"/>
    <lineage>
        <taxon>Bacteria</taxon>
        <taxon>Bacillati</taxon>
        <taxon>Bacillota</taxon>
        <taxon>Bacilli</taxon>
        <taxon>Bacillales</taxon>
        <taxon>Bacillaceae</taxon>
        <taxon>Gracilibacillus</taxon>
    </lineage>
</organism>
<dbReference type="Proteomes" id="UP000480246">
    <property type="component" value="Unassembled WGS sequence"/>
</dbReference>
<dbReference type="OrthoDB" id="2588856at2"/>
<dbReference type="AlphaFoldDB" id="A0A7C8L2F3"/>
<accession>A0A7C8L2F3</accession>
<protein>
    <submittedName>
        <fullName evidence="2">DUF4097 domain-containing protein</fullName>
    </submittedName>
</protein>
<dbReference type="RefSeq" id="WP_153405312.1">
    <property type="nucleotide sequence ID" value="NZ_ML762436.1"/>
</dbReference>
<keyword evidence="3" id="KW-1185">Reference proteome</keyword>
<evidence type="ECO:0000259" key="1">
    <source>
        <dbReference type="Pfam" id="PF13349"/>
    </source>
</evidence>
<feature type="domain" description="DUF4097" evidence="1">
    <location>
        <begin position="45"/>
        <end position="282"/>
    </location>
</feature>
<dbReference type="Pfam" id="PF13349">
    <property type="entry name" value="DUF4097"/>
    <property type="match status" value="1"/>
</dbReference>
<sequence>MNRLKMIITIAILLIVVGLTGSIFAYRISADTVQTQTEEVNGQNITNIVLDAENEQVELIPTSDSKIIIESEGKGSNSDVEFTVKENEDTLEIQTEDNDFKLFTFNVFNWTNHLKVYVPKKMYQSVQIEIDNGSFHMNDLSIKDVKIRAKNGKIVLTDLITTNTAAEANNGAIKLKNIDNEEIRINTNNGKIEMEEVQGDIIGKTDNGAISLVTGNLDRSIDLQTRNGSIYIQTEKDPTNTTFDTSTHNGRVNLFDNPDWPVVTGDGNHLIKLSTHNGNITVSK</sequence>
<gene>
    <name evidence="2" type="ORF">F9U64_15040</name>
</gene>
<dbReference type="EMBL" id="WEID01000075">
    <property type="protein sequence ID" value="KAB8129529.1"/>
    <property type="molecule type" value="Genomic_DNA"/>
</dbReference>
<name>A0A7C8L2F3_9BACI</name>